<gene>
    <name evidence="1" type="ORF">NIES806_33520</name>
</gene>
<dbReference type="OrthoDB" id="9805830at2"/>
<evidence type="ECO:0008006" key="3">
    <source>
        <dbReference type="Google" id="ProtNLM"/>
    </source>
</evidence>
<evidence type="ECO:0000313" key="2">
    <source>
        <dbReference type="Proteomes" id="UP000218702"/>
    </source>
</evidence>
<dbReference type="EMBL" id="AP018316">
    <property type="protein sequence ID" value="BAZ87134.1"/>
    <property type="molecule type" value="Genomic_DNA"/>
</dbReference>
<reference evidence="1 2" key="1">
    <citation type="submission" date="2017-06" db="EMBL/GenBank/DDBJ databases">
        <title>Genome sequencing of cyanobaciteial culture collection at National Institute for Environmental Studies (NIES).</title>
        <authorList>
            <person name="Hirose Y."/>
            <person name="Shimura Y."/>
            <person name="Fujisawa T."/>
            <person name="Nakamura Y."/>
            <person name="Kawachi M."/>
        </authorList>
    </citation>
    <scope>NUCLEOTIDE SEQUENCE [LARGE SCALE GENOMIC DNA]</scope>
    <source>
        <strain evidence="1 2">NIES-806</strain>
    </source>
</reference>
<dbReference type="KEGG" id="dcm:NIES806_33520"/>
<keyword evidence="2" id="KW-1185">Reference proteome</keyword>
<dbReference type="InterPro" id="IPR019239">
    <property type="entry name" value="VapB_antitoxin"/>
</dbReference>
<dbReference type="Pfam" id="PF09957">
    <property type="entry name" value="VapB_antitoxin"/>
    <property type="match status" value="1"/>
</dbReference>
<proteinExistence type="predicted"/>
<evidence type="ECO:0000313" key="1">
    <source>
        <dbReference type="EMBL" id="BAZ87134.1"/>
    </source>
</evidence>
<dbReference type="AlphaFoldDB" id="A0A1Z4V6R8"/>
<dbReference type="RefSeq" id="WP_096668994.1">
    <property type="nucleotide sequence ID" value="NZ_AP018316.1"/>
</dbReference>
<accession>A0A1Z4V6R8</accession>
<sequence length="66" mass="7816">MTTSLNINEALLKEALELDNQVNIDSLVETALREYIQRRKQLKVLDLFGTIEYDESYNYKQQRHQA</sequence>
<name>A0A1Z4V6R8_9CYAN</name>
<organism evidence="1 2">
    <name type="scientific">Dolichospermum compactum NIES-806</name>
    <dbReference type="NCBI Taxonomy" id="1973481"/>
    <lineage>
        <taxon>Bacteria</taxon>
        <taxon>Bacillati</taxon>
        <taxon>Cyanobacteriota</taxon>
        <taxon>Cyanophyceae</taxon>
        <taxon>Nostocales</taxon>
        <taxon>Aphanizomenonaceae</taxon>
        <taxon>Dolichospermum</taxon>
        <taxon>Dolichospermum compactum</taxon>
    </lineage>
</organism>
<protein>
    <recommendedName>
        <fullName evidence="3">Alanyl-tRNA synthetase</fullName>
    </recommendedName>
</protein>
<dbReference type="Proteomes" id="UP000218702">
    <property type="component" value="Chromosome"/>
</dbReference>